<name>A0A2H4ZGI9_RAOOR</name>
<dbReference type="AlphaFoldDB" id="A0A2H4ZGI9"/>
<accession>A0A2H4ZGI9</accession>
<proteinExistence type="predicted"/>
<protein>
    <submittedName>
        <fullName evidence="1">Uncharacterized protein</fullName>
    </submittedName>
</protein>
<keyword evidence="1" id="KW-0614">Plasmid</keyword>
<reference evidence="1" key="1">
    <citation type="submission" date="2017-08" db="EMBL/GenBank/DDBJ databases">
        <title>Complete sequence of p23141-1.</title>
        <authorList>
            <person name="Feng J."/>
            <person name="Yin Z."/>
            <person name="Zeng L."/>
            <person name="Jiang X."/>
            <person name="Zhan Z."/>
            <person name="Luo W."/>
            <person name="Zhao Y."/>
            <person name="Zhou D."/>
        </authorList>
    </citation>
    <scope>NUCLEOTIDE SEQUENCE</scope>
    <source>
        <strain evidence="1">23141</strain>
        <plasmid evidence="1">p23141-1</plasmid>
    </source>
</reference>
<geneLocation type="plasmid" evidence="1">
    <name>p23141-1</name>
</geneLocation>
<dbReference type="EMBL" id="MF788069">
    <property type="protein sequence ID" value="AUF80307.1"/>
    <property type="molecule type" value="Genomic_DNA"/>
</dbReference>
<evidence type="ECO:0000313" key="1">
    <source>
        <dbReference type="EMBL" id="AUF80307.1"/>
    </source>
</evidence>
<sequence>MSCFSEYVCFVPGADINDQALAAIELSAIAVQVQLRSM</sequence>
<organism evidence="1">
    <name type="scientific">Raoultella ornithinolytica</name>
    <name type="common">Klebsiella ornithinolytica</name>
    <dbReference type="NCBI Taxonomy" id="54291"/>
    <lineage>
        <taxon>Bacteria</taxon>
        <taxon>Pseudomonadati</taxon>
        <taxon>Pseudomonadota</taxon>
        <taxon>Gammaproteobacteria</taxon>
        <taxon>Enterobacterales</taxon>
        <taxon>Enterobacteriaceae</taxon>
        <taxon>Klebsiella/Raoultella group</taxon>
        <taxon>Raoultella</taxon>
    </lineage>
</organism>